<dbReference type="Proteomes" id="UP000318578">
    <property type="component" value="Unassembled WGS sequence"/>
</dbReference>
<evidence type="ECO:0000256" key="1">
    <source>
        <dbReference type="SAM" id="MobiDB-lite"/>
    </source>
</evidence>
<feature type="compositionally biased region" description="Basic and acidic residues" evidence="1">
    <location>
        <begin position="59"/>
        <end position="77"/>
    </location>
</feature>
<name>A0A558AA73_9PSEU</name>
<comment type="caution">
    <text evidence="2">The sequence shown here is derived from an EMBL/GenBank/DDBJ whole genome shotgun (WGS) entry which is preliminary data.</text>
</comment>
<dbReference type="AlphaFoldDB" id="A0A558AA73"/>
<reference evidence="2 3" key="1">
    <citation type="submission" date="2019-07" db="EMBL/GenBank/DDBJ databases">
        <title>New species of Amycolatopsis and Streptomyces.</title>
        <authorList>
            <person name="Duangmal K."/>
            <person name="Teo W.F.A."/>
            <person name="Lipun K."/>
        </authorList>
    </citation>
    <scope>NUCLEOTIDE SEQUENCE [LARGE SCALE GENOMIC DNA]</scope>
    <source>
        <strain evidence="2 3">JCM 30562</strain>
    </source>
</reference>
<keyword evidence="3" id="KW-1185">Reference proteome</keyword>
<dbReference type="EMBL" id="VJZA01000029">
    <property type="protein sequence ID" value="TVT21169.1"/>
    <property type="molecule type" value="Genomic_DNA"/>
</dbReference>
<feature type="compositionally biased region" description="Basic and acidic residues" evidence="1">
    <location>
        <begin position="12"/>
        <end position="32"/>
    </location>
</feature>
<proteinExistence type="predicted"/>
<feature type="region of interest" description="Disordered" evidence="1">
    <location>
        <begin position="1"/>
        <end position="106"/>
    </location>
</feature>
<organism evidence="2 3">
    <name type="scientific">Amycolatopsis acidiphila</name>
    <dbReference type="NCBI Taxonomy" id="715473"/>
    <lineage>
        <taxon>Bacteria</taxon>
        <taxon>Bacillati</taxon>
        <taxon>Actinomycetota</taxon>
        <taxon>Actinomycetes</taxon>
        <taxon>Pseudonocardiales</taxon>
        <taxon>Pseudonocardiaceae</taxon>
        <taxon>Amycolatopsis</taxon>
    </lineage>
</organism>
<gene>
    <name evidence="2" type="ORF">FNH06_18275</name>
</gene>
<evidence type="ECO:0000313" key="3">
    <source>
        <dbReference type="Proteomes" id="UP000318578"/>
    </source>
</evidence>
<accession>A0A558AA73</accession>
<protein>
    <submittedName>
        <fullName evidence="2">Uncharacterized protein</fullName>
    </submittedName>
</protein>
<sequence length="106" mass="11711">HEPPPPRPAARAHPEPAVRGRPDPRPTDDRPVLPRRRRQASLAPQLAATGPLHAARPPAPREQRADAERPRSAEQARDLLSAIESGTRQGRQARPEAELFNQDPRA</sequence>
<evidence type="ECO:0000313" key="2">
    <source>
        <dbReference type="EMBL" id="TVT21169.1"/>
    </source>
</evidence>
<feature type="non-terminal residue" evidence="2">
    <location>
        <position position="1"/>
    </location>
</feature>